<evidence type="ECO:0000313" key="2">
    <source>
        <dbReference type="Proteomes" id="UP000030661"/>
    </source>
</evidence>
<gene>
    <name evidence="1" type="ORF">U27_00040</name>
</gene>
<sequence>MKKLVLLALVMFVWTGILLTGANSEAENIILMTAGDSNMLAFQQNLLAPQFTEKNPDIRVIPVHTGPGNAGSQLIYEKLHAESQSNKDTWDVDIAIVHQIFMKWAMDEDLLLPFTNDIATQQYVTSPFAKNSLGVNIEGYAIPMFHSQTAIAYNPEYVKDPPKTFEELVAWVKNNPGKFGYNGVKGGASGVSFVVGWVYWKTGRYEKLAITGPIEQSEIDSWEGAFKDLEDFNQYVTYTAGNVGTLDALNRGEIWMGPVWVDMFFTFMKEGKMNPATRMILPEPGMPGQPMYYVIPKKTAHPDIAKKYIEFATTPEVQGKEIVERFNWYPGIDGSYLEGMVSDEVYKRIYSDVTPEDLQKKGLAFPLADYHTAILESYEKWVKK</sequence>
<dbReference type="Gene3D" id="3.40.190.10">
    <property type="entry name" value="Periplasmic binding protein-like II"/>
    <property type="match status" value="2"/>
</dbReference>
<dbReference type="eggNOG" id="COG4134">
    <property type="taxonomic scope" value="Bacteria"/>
</dbReference>
<dbReference type="PANTHER" id="PTHR42779:SF1">
    <property type="entry name" value="PROTEIN YNJB"/>
    <property type="match status" value="1"/>
</dbReference>
<dbReference type="STRING" id="1499967.U27_00040"/>
<dbReference type="PANTHER" id="PTHR42779">
    <property type="entry name" value="PROTEIN YNJB"/>
    <property type="match status" value="1"/>
</dbReference>
<dbReference type="EMBL" id="DF820472">
    <property type="protein sequence ID" value="GAK60149.1"/>
    <property type="molecule type" value="Genomic_DNA"/>
</dbReference>
<dbReference type="AlphaFoldDB" id="A0A081C6E4"/>
<evidence type="ECO:0000313" key="1">
    <source>
        <dbReference type="EMBL" id="GAK60149.1"/>
    </source>
</evidence>
<protein>
    <submittedName>
        <fullName evidence="1">Extracellular solute-binding protein family 1</fullName>
    </submittedName>
</protein>
<dbReference type="SUPFAM" id="SSF53850">
    <property type="entry name" value="Periplasmic binding protein-like II"/>
    <property type="match status" value="1"/>
</dbReference>
<dbReference type="HOGENOM" id="CLU_058811_0_0_0"/>
<name>A0A081C6E4_VECG1</name>
<accession>A0A081C6E4</accession>
<proteinExistence type="predicted"/>
<dbReference type="InterPro" id="IPR006059">
    <property type="entry name" value="SBP"/>
</dbReference>
<dbReference type="Pfam" id="PF13416">
    <property type="entry name" value="SBP_bac_8"/>
    <property type="match status" value="1"/>
</dbReference>
<dbReference type="Proteomes" id="UP000030661">
    <property type="component" value="Unassembled WGS sequence"/>
</dbReference>
<organism evidence="1">
    <name type="scientific">Vecturithrix granuli</name>
    <dbReference type="NCBI Taxonomy" id="1499967"/>
    <lineage>
        <taxon>Bacteria</taxon>
        <taxon>Candidatus Moduliflexota</taxon>
        <taxon>Candidatus Vecturitrichia</taxon>
        <taxon>Candidatus Vecturitrichales</taxon>
        <taxon>Candidatus Vecturitrichaceae</taxon>
        <taxon>Candidatus Vecturithrix</taxon>
    </lineage>
</organism>
<keyword evidence="2" id="KW-1185">Reference proteome</keyword>
<reference evidence="1" key="1">
    <citation type="journal article" date="2015" name="PeerJ">
        <title>First genomic representation of candidate bacterial phylum KSB3 points to enhanced environmental sensing as a trigger of wastewater bulking.</title>
        <authorList>
            <person name="Sekiguchi Y."/>
            <person name="Ohashi A."/>
            <person name="Parks D.H."/>
            <person name="Yamauchi T."/>
            <person name="Tyson G.W."/>
            <person name="Hugenholtz P."/>
        </authorList>
    </citation>
    <scope>NUCLEOTIDE SEQUENCE [LARGE SCALE GENOMIC DNA]</scope>
</reference>